<dbReference type="EMBL" id="VRTY01000020">
    <property type="protein sequence ID" value="TXK48981.1"/>
    <property type="molecule type" value="Genomic_DNA"/>
</dbReference>
<evidence type="ECO:0000256" key="11">
    <source>
        <dbReference type="RuleBase" id="RU362091"/>
    </source>
</evidence>
<evidence type="ECO:0000256" key="10">
    <source>
        <dbReference type="ARBA" id="ARBA00023201"/>
    </source>
</evidence>
<dbReference type="GO" id="GO:0006814">
    <property type="term" value="P:sodium ion transport"/>
    <property type="evidence" value="ECO:0007669"/>
    <property type="project" value="UniProtKB-KW"/>
</dbReference>
<feature type="transmembrane region" description="Helical" evidence="12">
    <location>
        <begin position="42"/>
        <end position="64"/>
    </location>
</feature>
<sequence length="513" mass="56029">MNLPLLDLIIFIVFIAGVVVYGCSFYFRNTSPEDYTTGGGKIPAWAVGMSIFATFVSSISFLALPGNAYLSNWNGFVFSLSIPIASFIAVKFFVPLYRSINSPSAYYYLETRFGAWARIYASVCYLLTQLARMGAIMYLLALPMNALFGWSIPLIIIITGVCVLLYSMMGGIEAVIWTDTIQGGLMIIGALVCLGTLMFSMPEGPGQLFEIAAAHDKFSLGSFSASVSAPTFWVILVYGLFINLQNYGIDQNYVQRYMTAKSEKEAIKSAWLGSLLYVPVSLVFFFIGTALFAYYQAQPHLLPDALQAPGMADKVFPHFIVHGLPTGVTGLLIASIFAAGMSTVSTSINSSATVILTDYYKRFFRKNASMKESMRVLYITSLIMGILSIVVALAMMRVESALDAWWALASIFSGGMLGLFLLGFVSQKVRNFDAAMGVVAGILVICWMSLSPIYFTDGAWIKFRSPFHTNLAIVLGTTAIFIVGFVVAGIVNRNTGKTAQKGKPAHPKDKIKQ</sequence>
<dbReference type="CDD" id="cd11495">
    <property type="entry name" value="SLC5sbd_NIS-like_u3"/>
    <property type="match status" value="1"/>
</dbReference>
<dbReference type="RefSeq" id="WP_147921046.1">
    <property type="nucleotide sequence ID" value="NZ_VRTY01000020.1"/>
</dbReference>
<keyword evidence="8" id="KW-0406">Ion transport</keyword>
<evidence type="ECO:0000256" key="3">
    <source>
        <dbReference type="ARBA" id="ARBA00022448"/>
    </source>
</evidence>
<keyword evidence="7" id="KW-0915">Sodium</keyword>
<dbReference type="PANTHER" id="PTHR42985">
    <property type="entry name" value="SODIUM-COUPLED MONOCARBOXYLATE TRANSPORTER"/>
    <property type="match status" value="1"/>
</dbReference>
<feature type="transmembrane region" description="Helical" evidence="12">
    <location>
        <begin position="270"/>
        <end position="295"/>
    </location>
</feature>
<protein>
    <submittedName>
        <fullName evidence="13">Sodium/solute symporter</fullName>
    </submittedName>
</protein>
<keyword evidence="9 12" id="KW-0472">Membrane</keyword>
<evidence type="ECO:0000256" key="8">
    <source>
        <dbReference type="ARBA" id="ARBA00023065"/>
    </source>
</evidence>
<dbReference type="PANTHER" id="PTHR42985:SF32">
    <property type="entry name" value="SODIUM IODIDE SYMPORTER"/>
    <property type="match status" value="1"/>
</dbReference>
<dbReference type="GO" id="GO:0015293">
    <property type="term" value="F:symporter activity"/>
    <property type="evidence" value="ECO:0007669"/>
    <property type="project" value="TreeGrafter"/>
</dbReference>
<dbReference type="InterPro" id="IPR051163">
    <property type="entry name" value="Sodium:Solute_Symporter_SSF"/>
</dbReference>
<reference evidence="13 14" key="1">
    <citation type="submission" date="2019-08" db="EMBL/GenBank/DDBJ databases">
        <authorList>
            <person name="Shi S."/>
        </authorList>
    </citation>
    <scope>NUCLEOTIDE SEQUENCE [LARGE SCALE GENOMIC DNA]</scope>
    <source>
        <strain evidence="13 14">GY10130</strain>
    </source>
</reference>
<dbReference type="InterPro" id="IPR001734">
    <property type="entry name" value="Na/solute_symporter"/>
</dbReference>
<evidence type="ECO:0000256" key="12">
    <source>
        <dbReference type="SAM" id="Phobius"/>
    </source>
</evidence>
<evidence type="ECO:0000256" key="5">
    <source>
        <dbReference type="ARBA" id="ARBA00022692"/>
    </source>
</evidence>
<dbReference type="NCBIfam" id="TIGR00813">
    <property type="entry name" value="sss"/>
    <property type="match status" value="1"/>
</dbReference>
<evidence type="ECO:0000256" key="6">
    <source>
        <dbReference type="ARBA" id="ARBA00022989"/>
    </source>
</evidence>
<comment type="subcellular location">
    <subcellularLocation>
        <location evidence="1">Cell membrane</location>
        <topology evidence="1">Multi-pass membrane protein</topology>
    </subcellularLocation>
</comment>
<dbReference type="AlphaFoldDB" id="A0A5C8KCW6"/>
<evidence type="ECO:0000313" key="14">
    <source>
        <dbReference type="Proteomes" id="UP000321926"/>
    </source>
</evidence>
<feature type="transmembrane region" description="Helical" evidence="12">
    <location>
        <begin position="115"/>
        <end position="141"/>
    </location>
</feature>
<organism evidence="13 14">
    <name type="scientific">Pontibacter qinzhouensis</name>
    <dbReference type="NCBI Taxonomy" id="2603253"/>
    <lineage>
        <taxon>Bacteria</taxon>
        <taxon>Pseudomonadati</taxon>
        <taxon>Bacteroidota</taxon>
        <taxon>Cytophagia</taxon>
        <taxon>Cytophagales</taxon>
        <taxon>Hymenobacteraceae</taxon>
        <taxon>Pontibacter</taxon>
    </lineage>
</organism>
<evidence type="ECO:0000256" key="4">
    <source>
        <dbReference type="ARBA" id="ARBA00022475"/>
    </source>
</evidence>
<comment type="similarity">
    <text evidence="2 11">Belongs to the sodium:solute symporter (SSF) (TC 2.A.21) family.</text>
</comment>
<feature type="transmembrane region" description="Helical" evidence="12">
    <location>
        <begin position="231"/>
        <end position="249"/>
    </location>
</feature>
<dbReference type="Gene3D" id="1.20.1730.10">
    <property type="entry name" value="Sodium/glucose cotransporter"/>
    <property type="match status" value="1"/>
</dbReference>
<evidence type="ECO:0000256" key="9">
    <source>
        <dbReference type="ARBA" id="ARBA00023136"/>
    </source>
</evidence>
<evidence type="ECO:0000256" key="2">
    <source>
        <dbReference type="ARBA" id="ARBA00006434"/>
    </source>
</evidence>
<dbReference type="InterPro" id="IPR038377">
    <property type="entry name" value="Na/Glc_symporter_sf"/>
</dbReference>
<feature type="transmembrane region" description="Helical" evidence="12">
    <location>
        <begin position="376"/>
        <end position="398"/>
    </location>
</feature>
<dbReference type="Proteomes" id="UP000321926">
    <property type="component" value="Unassembled WGS sequence"/>
</dbReference>
<keyword evidence="14" id="KW-1185">Reference proteome</keyword>
<proteinExistence type="inferred from homology"/>
<name>A0A5C8KCW6_9BACT</name>
<accession>A0A5C8KCW6</accession>
<feature type="transmembrane region" description="Helical" evidence="12">
    <location>
        <begin position="180"/>
        <end position="199"/>
    </location>
</feature>
<feature type="transmembrane region" description="Helical" evidence="12">
    <location>
        <begin position="432"/>
        <end position="455"/>
    </location>
</feature>
<dbReference type="PROSITE" id="PS50283">
    <property type="entry name" value="NA_SOLUT_SYMP_3"/>
    <property type="match status" value="1"/>
</dbReference>
<keyword evidence="3" id="KW-0813">Transport</keyword>
<keyword evidence="4" id="KW-1003">Cell membrane</keyword>
<feature type="transmembrane region" description="Helical" evidence="12">
    <location>
        <begin position="147"/>
        <end position="168"/>
    </location>
</feature>
<dbReference type="GO" id="GO:0005886">
    <property type="term" value="C:plasma membrane"/>
    <property type="evidence" value="ECO:0007669"/>
    <property type="project" value="UniProtKB-SubCell"/>
</dbReference>
<dbReference type="OrthoDB" id="9803597at2"/>
<gene>
    <name evidence="13" type="ORF">FVR03_07115</name>
</gene>
<evidence type="ECO:0000256" key="1">
    <source>
        <dbReference type="ARBA" id="ARBA00004651"/>
    </source>
</evidence>
<keyword evidence="5 12" id="KW-0812">Transmembrane</keyword>
<feature type="transmembrane region" description="Helical" evidence="12">
    <location>
        <begin position="6"/>
        <end position="27"/>
    </location>
</feature>
<keyword evidence="6 12" id="KW-1133">Transmembrane helix</keyword>
<feature type="transmembrane region" description="Helical" evidence="12">
    <location>
        <begin position="404"/>
        <end position="425"/>
    </location>
</feature>
<evidence type="ECO:0000256" key="7">
    <source>
        <dbReference type="ARBA" id="ARBA00023053"/>
    </source>
</evidence>
<feature type="transmembrane region" description="Helical" evidence="12">
    <location>
        <begin position="467"/>
        <end position="491"/>
    </location>
</feature>
<evidence type="ECO:0000313" key="13">
    <source>
        <dbReference type="EMBL" id="TXK48981.1"/>
    </source>
</evidence>
<keyword evidence="10" id="KW-0739">Sodium transport</keyword>
<dbReference type="Pfam" id="PF00474">
    <property type="entry name" value="SSF"/>
    <property type="match status" value="1"/>
</dbReference>
<comment type="caution">
    <text evidence="13">The sequence shown here is derived from an EMBL/GenBank/DDBJ whole genome shotgun (WGS) entry which is preliminary data.</text>
</comment>
<feature type="transmembrane region" description="Helical" evidence="12">
    <location>
        <begin position="76"/>
        <end position="94"/>
    </location>
</feature>